<accession>A0AA35LZF0</accession>
<comment type="caution">
    <text evidence="3">The sequence shown here is derived from an EMBL/GenBank/DDBJ whole genome shotgun (WGS) entry which is preliminary data.</text>
</comment>
<evidence type="ECO:0000313" key="3">
    <source>
        <dbReference type="EMBL" id="CAI6087604.1"/>
    </source>
</evidence>
<name>A0AA35LZF0_9HYPO</name>
<keyword evidence="2" id="KW-1133">Transmembrane helix</keyword>
<protein>
    <submittedName>
        <fullName evidence="3">Uncharacterized protein</fullName>
    </submittedName>
</protein>
<feature type="transmembrane region" description="Helical" evidence="2">
    <location>
        <begin position="120"/>
        <end position="141"/>
    </location>
</feature>
<proteinExistence type="predicted"/>
<evidence type="ECO:0000313" key="4">
    <source>
        <dbReference type="Proteomes" id="UP001160390"/>
    </source>
</evidence>
<sequence>MAKPSETLSQLLPNGLMLVVYLSRISALAAFIILIDLRGIIPRSIVYYSFGICFPSFAIANMGSLPVRTFREETEKPSLTSLSLTLFLNLFHLILAWVAFGLMLASHFWPTDTLTPNRIWFLYGQAYVWPTVMIGLLREYVTTQDKKKKKKALREAKEKALREAKEKALREAKEKVLREAEKQDSHEAEKPGEKDSIAEPVLGLCKSCSNL</sequence>
<feature type="transmembrane region" description="Helical" evidence="2">
    <location>
        <begin position="79"/>
        <end position="100"/>
    </location>
</feature>
<dbReference type="Proteomes" id="UP001160390">
    <property type="component" value="Unassembled WGS sequence"/>
</dbReference>
<evidence type="ECO:0000256" key="2">
    <source>
        <dbReference type="SAM" id="Phobius"/>
    </source>
</evidence>
<dbReference type="AlphaFoldDB" id="A0AA35LZF0"/>
<feature type="region of interest" description="Disordered" evidence="1">
    <location>
        <begin position="172"/>
        <end position="195"/>
    </location>
</feature>
<keyword evidence="2" id="KW-0472">Membrane</keyword>
<evidence type="ECO:0000256" key="1">
    <source>
        <dbReference type="SAM" id="MobiDB-lite"/>
    </source>
</evidence>
<keyword evidence="4" id="KW-1185">Reference proteome</keyword>
<keyword evidence="2" id="KW-0812">Transmembrane</keyword>
<dbReference type="EMBL" id="CABFNP030000799">
    <property type="protein sequence ID" value="CAI6087604.1"/>
    <property type="molecule type" value="Genomic_DNA"/>
</dbReference>
<gene>
    <name evidence="3" type="ORF">CCHLO57077_00008201</name>
</gene>
<feature type="transmembrane region" description="Helical" evidence="2">
    <location>
        <begin position="12"/>
        <end position="35"/>
    </location>
</feature>
<organism evidence="3 4">
    <name type="scientific">Clonostachys chloroleuca</name>
    <dbReference type="NCBI Taxonomy" id="1926264"/>
    <lineage>
        <taxon>Eukaryota</taxon>
        <taxon>Fungi</taxon>
        <taxon>Dikarya</taxon>
        <taxon>Ascomycota</taxon>
        <taxon>Pezizomycotina</taxon>
        <taxon>Sordariomycetes</taxon>
        <taxon>Hypocreomycetidae</taxon>
        <taxon>Hypocreales</taxon>
        <taxon>Bionectriaceae</taxon>
        <taxon>Clonostachys</taxon>
    </lineage>
</organism>
<reference evidence="3" key="1">
    <citation type="submission" date="2023-01" db="EMBL/GenBank/DDBJ databases">
        <authorList>
            <person name="Piombo E."/>
        </authorList>
    </citation>
    <scope>NUCLEOTIDE SEQUENCE</scope>
</reference>
<feature type="transmembrane region" description="Helical" evidence="2">
    <location>
        <begin position="47"/>
        <end position="67"/>
    </location>
</feature>